<evidence type="ECO:0000313" key="2">
    <source>
        <dbReference type="Proteomes" id="UP000287519"/>
    </source>
</evidence>
<dbReference type="EMBL" id="BHYM01000007">
    <property type="protein sequence ID" value="GCE37267.1"/>
    <property type="molecule type" value="Genomic_DNA"/>
</dbReference>
<name>A0A402C103_RHOWR</name>
<comment type="caution">
    <text evidence="1">The sequence shown here is derived from an EMBL/GenBank/DDBJ whole genome shotgun (WGS) entry which is preliminary data.</text>
</comment>
<reference evidence="1 2" key="1">
    <citation type="submission" date="2018-11" db="EMBL/GenBank/DDBJ databases">
        <title>Microbial catabolism of amino acid.</title>
        <authorList>
            <person name="Hibi M."/>
            <person name="Ogawa J."/>
        </authorList>
    </citation>
    <scope>NUCLEOTIDE SEQUENCE [LARGE SCALE GENOMIC DNA]</scope>
    <source>
        <strain evidence="1 2">C31-06</strain>
    </source>
</reference>
<sequence length="219" mass="23644">MSTAHIRALLDHIDAELPRESWPHWTEGWPQEIEAALLDAAFSARATYGTPATGVRAVITRWRDHRAAPLDDLTALAAYADEPEGLLTVLNNRQRVPGNYTTKAEAVATAARSLTELGCTTSADLRDDDAQRSAVVAVPGFGAATWECFAMQLGVPTTASRAVVCDFIAEALDLESPATTTQAEDLVAAAAARLEVTATTFTHAIWRYQRRQQRAAGAR</sequence>
<dbReference type="OrthoDB" id="2962349at2"/>
<dbReference type="Proteomes" id="UP000287519">
    <property type="component" value="Unassembled WGS sequence"/>
</dbReference>
<evidence type="ECO:0008006" key="3">
    <source>
        <dbReference type="Google" id="ProtNLM"/>
    </source>
</evidence>
<keyword evidence="2" id="KW-1185">Reference proteome</keyword>
<dbReference type="AlphaFoldDB" id="A0A402C103"/>
<accession>A0A402C103</accession>
<organism evidence="1 2">
    <name type="scientific">Rhodococcus wratislaviensis</name>
    <name type="common">Tsukamurella wratislaviensis</name>
    <dbReference type="NCBI Taxonomy" id="44752"/>
    <lineage>
        <taxon>Bacteria</taxon>
        <taxon>Bacillati</taxon>
        <taxon>Actinomycetota</taxon>
        <taxon>Actinomycetes</taxon>
        <taxon>Mycobacteriales</taxon>
        <taxon>Nocardiaceae</taxon>
        <taxon>Rhodococcus</taxon>
    </lineage>
</organism>
<dbReference type="RefSeq" id="WP_124390077.1">
    <property type="nucleotide sequence ID" value="NZ_BHYM01000007.1"/>
</dbReference>
<proteinExistence type="predicted"/>
<evidence type="ECO:0000313" key="1">
    <source>
        <dbReference type="EMBL" id="GCE37267.1"/>
    </source>
</evidence>
<gene>
    <name evidence="1" type="ORF">Rhow_007511</name>
</gene>
<protein>
    <recommendedName>
        <fullName evidence="3">Heme peroxidase</fullName>
    </recommendedName>
</protein>